<dbReference type="PANTHER" id="PTHR12483">
    <property type="entry name" value="SOLUTE CARRIER FAMILY 31 COPPER TRANSPORTERS"/>
    <property type="match status" value="1"/>
</dbReference>
<evidence type="ECO:0000313" key="10">
    <source>
        <dbReference type="Proteomes" id="UP000737018"/>
    </source>
</evidence>
<proteinExistence type="inferred from homology"/>
<name>A0A8J4VP72_9ROSI</name>
<feature type="transmembrane region" description="Helical" evidence="7">
    <location>
        <begin position="89"/>
        <end position="109"/>
    </location>
</feature>
<evidence type="ECO:0000256" key="4">
    <source>
        <dbReference type="ARBA" id="ARBA00022796"/>
    </source>
</evidence>
<protein>
    <recommendedName>
        <fullName evidence="7">Copper transport protein</fullName>
    </recommendedName>
</protein>
<keyword evidence="7" id="KW-0186">Copper</keyword>
<evidence type="ECO:0000256" key="7">
    <source>
        <dbReference type="RuleBase" id="RU367022"/>
    </source>
</evidence>
<comment type="caution">
    <text evidence="9">The sequence shown here is derived from an EMBL/GenBank/DDBJ whole genome shotgun (WGS) entry which is preliminary data.</text>
</comment>
<dbReference type="EMBL" id="JRKL02001386">
    <property type="protein sequence ID" value="KAF3964302.1"/>
    <property type="molecule type" value="Genomic_DNA"/>
</dbReference>
<dbReference type="Proteomes" id="UP000737018">
    <property type="component" value="Unassembled WGS sequence"/>
</dbReference>
<evidence type="ECO:0000256" key="5">
    <source>
        <dbReference type="ARBA" id="ARBA00022989"/>
    </source>
</evidence>
<evidence type="ECO:0000256" key="3">
    <source>
        <dbReference type="ARBA" id="ARBA00022692"/>
    </source>
</evidence>
<keyword evidence="10" id="KW-1185">Reference proteome</keyword>
<evidence type="ECO:0000256" key="6">
    <source>
        <dbReference type="ARBA" id="ARBA00023136"/>
    </source>
</evidence>
<dbReference type="Pfam" id="PF04145">
    <property type="entry name" value="Ctr"/>
    <property type="match status" value="1"/>
</dbReference>
<dbReference type="GO" id="GO:0005886">
    <property type="term" value="C:plasma membrane"/>
    <property type="evidence" value="ECO:0007669"/>
    <property type="project" value="TreeGrafter"/>
</dbReference>
<evidence type="ECO:0000256" key="2">
    <source>
        <dbReference type="ARBA" id="ARBA00006921"/>
    </source>
</evidence>
<keyword evidence="3 7" id="KW-0812">Transmembrane</keyword>
<feature type="transmembrane region" description="Helical" evidence="7">
    <location>
        <begin position="115"/>
        <end position="134"/>
    </location>
</feature>
<keyword evidence="4 7" id="KW-0187">Copper transport</keyword>
<dbReference type="InterPro" id="IPR007274">
    <property type="entry name" value="Cop_transporter"/>
</dbReference>
<dbReference type="OrthoDB" id="73901at2759"/>
<evidence type="ECO:0000256" key="1">
    <source>
        <dbReference type="ARBA" id="ARBA00004141"/>
    </source>
</evidence>
<keyword evidence="7" id="KW-0406">Ion transport</keyword>
<dbReference type="GO" id="GO:0005375">
    <property type="term" value="F:copper ion transmembrane transporter activity"/>
    <property type="evidence" value="ECO:0007669"/>
    <property type="project" value="UniProtKB-UniRule"/>
</dbReference>
<evidence type="ECO:0000256" key="8">
    <source>
        <dbReference type="SAM" id="MobiDB-lite"/>
    </source>
</evidence>
<keyword evidence="5 7" id="KW-1133">Transmembrane helix</keyword>
<sequence>MMHMTFYWGNQVTILFDGWTTSSWISYSLSLLACFLVSTFYQYLEDKRVRFKLVSAAKASNPPPKPQIEDPLLQQQGDGKTAGGSKWSAARFAGAALFGLNSGIGYMLMLAVMSFNGGVFVAIVLGLAVGYLVFRSGDEDVATLVVDNPCACS</sequence>
<comment type="similarity">
    <text evidence="2 7">Belongs to the copper transporter (Ctr) (TC 1.A.56) family. SLC31A subfamily.</text>
</comment>
<evidence type="ECO:0000313" key="9">
    <source>
        <dbReference type="EMBL" id="KAF3964302.1"/>
    </source>
</evidence>
<comment type="subcellular location">
    <subcellularLocation>
        <location evidence="1 7">Membrane</location>
        <topology evidence="1 7">Multi-pass membrane protein</topology>
    </subcellularLocation>
</comment>
<gene>
    <name evidence="9" type="ORF">CMV_011394</name>
</gene>
<organism evidence="9 10">
    <name type="scientific">Castanea mollissima</name>
    <name type="common">Chinese chestnut</name>
    <dbReference type="NCBI Taxonomy" id="60419"/>
    <lineage>
        <taxon>Eukaryota</taxon>
        <taxon>Viridiplantae</taxon>
        <taxon>Streptophyta</taxon>
        <taxon>Embryophyta</taxon>
        <taxon>Tracheophyta</taxon>
        <taxon>Spermatophyta</taxon>
        <taxon>Magnoliopsida</taxon>
        <taxon>eudicotyledons</taxon>
        <taxon>Gunneridae</taxon>
        <taxon>Pentapetalae</taxon>
        <taxon>rosids</taxon>
        <taxon>fabids</taxon>
        <taxon>Fagales</taxon>
        <taxon>Fagaceae</taxon>
        <taxon>Castanea</taxon>
    </lineage>
</organism>
<feature type="transmembrane region" description="Helical" evidence="7">
    <location>
        <begin position="24"/>
        <end position="44"/>
    </location>
</feature>
<accession>A0A8J4VP72</accession>
<reference evidence="9" key="1">
    <citation type="submission" date="2020-03" db="EMBL/GenBank/DDBJ databases">
        <title>Castanea mollissima Vanexum genome sequencing.</title>
        <authorList>
            <person name="Staton M."/>
        </authorList>
    </citation>
    <scope>NUCLEOTIDE SEQUENCE</scope>
    <source>
        <tissue evidence="9">Leaf</tissue>
    </source>
</reference>
<feature type="region of interest" description="Disordered" evidence="8">
    <location>
        <begin position="59"/>
        <end position="82"/>
    </location>
</feature>
<dbReference type="AlphaFoldDB" id="A0A8J4VP72"/>
<keyword evidence="7" id="KW-0813">Transport</keyword>
<dbReference type="PANTHER" id="PTHR12483:SF27">
    <property type="entry name" value="COPPER TRANSPORT PROTEIN CTR1"/>
    <property type="match status" value="1"/>
</dbReference>
<keyword evidence="6 7" id="KW-0472">Membrane</keyword>